<dbReference type="PROSITE" id="PS51191">
    <property type="entry name" value="FEMABX"/>
    <property type="match status" value="1"/>
</dbReference>
<dbReference type="EMBL" id="FOHE01000018">
    <property type="protein sequence ID" value="SET64199.1"/>
    <property type="molecule type" value="Genomic_DNA"/>
</dbReference>
<keyword evidence="3" id="KW-1185">Reference proteome</keyword>
<gene>
    <name evidence="2" type="ORF">SAMN05216389_11837</name>
</gene>
<feature type="transmembrane region" description="Helical" evidence="1">
    <location>
        <begin position="47"/>
        <end position="65"/>
    </location>
</feature>
<keyword evidence="1" id="KW-1133">Transmembrane helix</keyword>
<feature type="transmembrane region" description="Helical" evidence="1">
    <location>
        <begin position="15"/>
        <end position="41"/>
    </location>
</feature>
<sequence>MSNSIETRSAEEMRYLLYGTIGLVIVFFILNLIGYNAYYFIGGSIEWATRYVLPWIALYWFVQFVKTKRE</sequence>
<dbReference type="AlphaFoldDB" id="A0A1I0G0W0"/>
<evidence type="ECO:0000313" key="2">
    <source>
        <dbReference type="EMBL" id="SET64199.1"/>
    </source>
</evidence>
<reference evidence="2 3" key="1">
    <citation type="submission" date="2016-10" db="EMBL/GenBank/DDBJ databases">
        <authorList>
            <person name="de Groot N.N."/>
        </authorList>
    </citation>
    <scope>NUCLEOTIDE SEQUENCE [LARGE SCALE GENOMIC DNA]</scope>
    <source>
        <strain evidence="2 3">IBRC-M 10780</strain>
    </source>
</reference>
<dbReference type="GO" id="GO:0044038">
    <property type="term" value="P:cell wall macromolecule biosynthetic process"/>
    <property type="evidence" value="ECO:0007669"/>
    <property type="project" value="InterPro"/>
</dbReference>
<evidence type="ECO:0000313" key="3">
    <source>
        <dbReference type="Proteomes" id="UP000198618"/>
    </source>
</evidence>
<name>A0A1I0G0W0_9BACI</name>
<dbReference type="Proteomes" id="UP000198618">
    <property type="component" value="Unassembled WGS sequence"/>
</dbReference>
<keyword evidence="1" id="KW-0812">Transmembrane</keyword>
<accession>A0A1I0G0W0</accession>
<dbReference type="STRING" id="930131.SAMN05216389_11837"/>
<proteinExistence type="predicted"/>
<dbReference type="GO" id="GO:0016755">
    <property type="term" value="F:aminoacyltransferase activity"/>
    <property type="evidence" value="ECO:0007669"/>
    <property type="project" value="InterPro"/>
</dbReference>
<protein>
    <submittedName>
        <fullName evidence="2">Uncharacterized protein</fullName>
    </submittedName>
</protein>
<evidence type="ECO:0000256" key="1">
    <source>
        <dbReference type="SAM" id="Phobius"/>
    </source>
</evidence>
<keyword evidence="1" id="KW-0472">Membrane</keyword>
<dbReference type="OrthoDB" id="2637224at2"/>
<organism evidence="2 3">
    <name type="scientific">Oceanobacillus limi</name>
    <dbReference type="NCBI Taxonomy" id="930131"/>
    <lineage>
        <taxon>Bacteria</taxon>
        <taxon>Bacillati</taxon>
        <taxon>Bacillota</taxon>
        <taxon>Bacilli</taxon>
        <taxon>Bacillales</taxon>
        <taxon>Bacillaceae</taxon>
        <taxon>Oceanobacillus</taxon>
    </lineage>
</organism>
<dbReference type="InterPro" id="IPR003447">
    <property type="entry name" value="FEMABX"/>
</dbReference>
<dbReference type="RefSeq" id="WP_090871699.1">
    <property type="nucleotide sequence ID" value="NZ_FOHE01000018.1"/>
</dbReference>